<reference evidence="2 3" key="1">
    <citation type="journal article" date="2014" name="Nat. Genet.">
        <title>Genome and transcriptome of the porcine whipworm Trichuris suis.</title>
        <authorList>
            <person name="Jex A.R."/>
            <person name="Nejsum P."/>
            <person name="Schwarz E.M."/>
            <person name="Hu L."/>
            <person name="Young N.D."/>
            <person name="Hall R.S."/>
            <person name="Korhonen P.K."/>
            <person name="Liao S."/>
            <person name="Thamsborg S."/>
            <person name="Xia J."/>
            <person name="Xu P."/>
            <person name="Wang S."/>
            <person name="Scheerlinck J.P."/>
            <person name="Hofmann A."/>
            <person name="Sternberg P.W."/>
            <person name="Wang J."/>
            <person name="Gasser R.B."/>
        </authorList>
    </citation>
    <scope>NUCLEOTIDE SEQUENCE [LARGE SCALE GENOMIC DNA]</scope>
    <source>
        <strain evidence="2">DCEP-RM93F</strain>
        <strain evidence="1">DCEP-RM93M</strain>
    </source>
</reference>
<dbReference type="EMBL" id="KL363203">
    <property type="protein sequence ID" value="KFD55032.1"/>
    <property type="molecule type" value="Genomic_DNA"/>
</dbReference>
<sequence>MESLNENVSSPTTITDVHWRSDQVDYFSINNSKPSTCVQLTLTIGNGTNAKALFKRPIDNIMSMRNYARYPIY</sequence>
<evidence type="ECO:0000313" key="1">
    <source>
        <dbReference type="EMBL" id="KFD55032.1"/>
    </source>
</evidence>
<dbReference type="Proteomes" id="UP000030764">
    <property type="component" value="Unassembled WGS sequence"/>
</dbReference>
<organism evidence="2">
    <name type="scientific">Trichuris suis</name>
    <name type="common">pig whipworm</name>
    <dbReference type="NCBI Taxonomy" id="68888"/>
    <lineage>
        <taxon>Eukaryota</taxon>
        <taxon>Metazoa</taxon>
        <taxon>Ecdysozoa</taxon>
        <taxon>Nematoda</taxon>
        <taxon>Enoplea</taxon>
        <taxon>Dorylaimia</taxon>
        <taxon>Trichinellida</taxon>
        <taxon>Trichuridae</taxon>
        <taxon>Trichuris</taxon>
    </lineage>
</organism>
<accession>A0A085NRN4</accession>
<evidence type="ECO:0000313" key="2">
    <source>
        <dbReference type="EMBL" id="KFD72130.1"/>
    </source>
</evidence>
<keyword evidence="3" id="KW-1185">Reference proteome</keyword>
<evidence type="ECO:0000313" key="3">
    <source>
        <dbReference type="Proteomes" id="UP000030764"/>
    </source>
</evidence>
<dbReference type="AlphaFoldDB" id="A0A085NRN4"/>
<name>A0A085NRN4_9BILA</name>
<protein>
    <submittedName>
        <fullName evidence="2">Uncharacterized protein</fullName>
    </submittedName>
</protein>
<dbReference type="EMBL" id="KL367479">
    <property type="protein sequence ID" value="KFD72130.1"/>
    <property type="molecule type" value="Genomic_DNA"/>
</dbReference>
<gene>
    <name evidence="1" type="ORF">M513_04214</name>
    <name evidence="2" type="ORF">M514_04214</name>
</gene>
<dbReference type="Proteomes" id="UP000030758">
    <property type="component" value="Unassembled WGS sequence"/>
</dbReference>
<proteinExistence type="predicted"/>